<feature type="non-terminal residue" evidence="1">
    <location>
        <position position="1"/>
    </location>
</feature>
<evidence type="ECO:0000313" key="1">
    <source>
        <dbReference type="EMBL" id="SVD92689.1"/>
    </source>
</evidence>
<name>A0A382ZBV5_9ZZZZ</name>
<dbReference type="EMBL" id="UINC01182458">
    <property type="protein sequence ID" value="SVD92689.1"/>
    <property type="molecule type" value="Genomic_DNA"/>
</dbReference>
<organism evidence="1">
    <name type="scientific">marine metagenome</name>
    <dbReference type="NCBI Taxonomy" id="408172"/>
    <lineage>
        <taxon>unclassified sequences</taxon>
        <taxon>metagenomes</taxon>
        <taxon>ecological metagenomes</taxon>
    </lineage>
</organism>
<gene>
    <name evidence="1" type="ORF">METZ01_LOCUS445543</name>
</gene>
<accession>A0A382ZBV5</accession>
<sequence length="180" mass="19024">DKWDKFKAIVSGVVDAIKGYFLNLVEAVGGIFNGLVEVLGGIWDVIVGIFTGDKDLILEGFKGIVNGIISMFNAMIGLVNSFEFKVPDWVLGIGGKGWSPNIPEIPRLAEGGIVKTPTLAMIGEAGPEAVVPLGQSGGGVGAKITINIMGNTYGFDDFENKVAEAIKDGVRRGGFQRIIN</sequence>
<reference evidence="1" key="1">
    <citation type="submission" date="2018-05" db="EMBL/GenBank/DDBJ databases">
        <authorList>
            <person name="Lanie J.A."/>
            <person name="Ng W.-L."/>
            <person name="Kazmierczak K.M."/>
            <person name="Andrzejewski T.M."/>
            <person name="Davidsen T.M."/>
            <person name="Wayne K.J."/>
            <person name="Tettelin H."/>
            <person name="Glass J.I."/>
            <person name="Rusch D."/>
            <person name="Podicherti R."/>
            <person name="Tsui H.-C.T."/>
            <person name="Winkler M.E."/>
        </authorList>
    </citation>
    <scope>NUCLEOTIDE SEQUENCE</scope>
</reference>
<protein>
    <submittedName>
        <fullName evidence="1">Uncharacterized protein</fullName>
    </submittedName>
</protein>
<proteinExistence type="predicted"/>
<dbReference type="AlphaFoldDB" id="A0A382ZBV5"/>